<feature type="region of interest" description="Disordered" evidence="1">
    <location>
        <begin position="91"/>
        <end position="117"/>
    </location>
</feature>
<evidence type="ECO:0000256" key="1">
    <source>
        <dbReference type="SAM" id="MobiDB-lite"/>
    </source>
</evidence>
<evidence type="ECO:0000313" key="3">
    <source>
        <dbReference type="Proteomes" id="UP001454036"/>
    </source>
</evidence>
<evidence type="ECO:0000313" key="2">
    <source>
        <dbReference type="EMBL" id="GAA0183363.1"/>
    </source>
</evidence>
<sequence>MDIQRGKTESLRNYHNRYSNLILNIPTVDDKVAYMVFFKGLRYDKLKKALLVRTPLSKDALTVKVTTHIELEELKKSMEHLNDLRETILRQERPVSPRKSPVWERNSSNTNPRGERGNLYESLELRHKQKCMINNRSVYMAG</sequence>
<protein>
    <recommendedName>
        <fullName evidence="4">Retrotransposon gag domain-containing protein</fullName>
    </recommendedName>
</protein>
<dbReference type="EMBL" id="BAABME010011183">
    <property type="protein sequence ID" value="GAA0183363.1"/>
    <property type="molecule type" value="Genomic_DNA"/>
</dbReference>
<keyword evidence="3" id="KW-1185">Reference proteome</keyword>
<dbReference type="Proteomes" id="UP001454036">
    <property type="component" value="Unassembled WGS sequence"/>
</dbReference>
<comment type="caution">
    <text evidence="2">The sequence shown here is derived from an EMBL/GenBank/DDBJ whole genome shotgun (WGS) entry which is preliminary data.</text>
</comment>
<dbReference type="AlphaFoldDB" id="A0AAV3RNV4"/>
<proteinExistence type="predicted"/>
<organism evidence="2 3">
    <name type="scientific">Lithospermum erythrorhizon</name>
    <name type="common">Purple gromwell</name>
    <name type="synonym">Lithospermum officinale var. erythrorhizon</name>
    <dbReference type="NCBI Taxonomy" id="34254"/>
    <lineage>
        <taxon>Eukaryota</taxon>
        <taxon>Viridiplantae</taxon>
        <taxon>Streptophyta</taxon>
        <taxon>Embryophyta</taxon>
        <taxon>Tracheophyta</taxon>
        <taxon>Spermatophyta</taxon>
        <taxon>Magnoliopsida</taxon>
        <taxon>eudicotyledons</taxon>
        <taxon>Gunneridae</taxon>
        <taxon>Pentapetalae</taxon>
        <taxon>asterids</taxon>
        <taxon>lamiids</taxon>
        <taxon>Boraginales</taxon>
        <taxon>Boraginaceae</taxon>
        <taxon>Boraginoideae</taxon>
        <taxon>Lithospermeae</taxon>
        <taxon>Lithospermum</taxon>
    </lineage>
</organism>
<gene>
    <name evidence="2" type="ORF">LIER_30786</name>
</gene>
<reference evidence="2 3" key="1">
    <citation type="submission" date="2024-01" db="EMBL/GenBank/DDBJ databases">
        <title>The complete chloroplast genome sequence of Lithospermum erythrorhizon: insights into the phylogenetic relationship among Boraginaceae species and the maternal lineages of purple gromwells.</title>
        <authorList>
            <person name="Okada T."/>
            <person name="Watanabe K."/>
        </authorList>
    </citation>
    <scope>NUCLEOTIDE SEQUENCE [LARGE SCALE GENOMIC DNA]</scope>
</reference>
<name>A0AAV3RNV4_LITER</name>
<evidence type="ECO:0008006" key="4">
    <source>
        <dbReference type="Google" id="ProtNLM"/>
    </source>
</evidence>
<accession>A0AAV3RNV4</accession>